<feature type="coiled-coil region" evidence="4">
    <location>
        <begin position="558"/>
        <end position="585"/>
    </location>
</feature>
<dbReference type="PANTHER" id="PTHR30408">
    <property type="entry name" value="TYPE-1 RESTRICTION ENZYME ECOKI SPECIFICITY PROTEIN"/>
    <property type="match status" value="1"/>
</dbReference>
<proteinExistence type="inferred from homology"/>
<dbReference type="SUPFAM" id="SSF116734">
    <property type="entry name" value="DNA methylase specificity domain"/>
    <property type="match status" value="1"/>
</dbReference>
<dbReference type="Pfam" id="PF01420">
    <property type="entry name" value="Methylase_S"/>
    <property type="match status" value="1"/>
</dbReference>
<dbReference type="Pfam" id="PF02384">
    <property type="entry name" value="N6_Mtase"/>
    <property type="match status" value="1"/>
</dbReference>
<feature type="domain" description="DNA methylase adenine-specific" evidence="6">
    <location>
        <begin position="193"/>
        <end position="388"/>
    </location>
</feature>
<evidence type="ECO:0000256" key="4">
    <source>
        <dbReference type="SAM" id="Coils"/>
    </source>
</evidence>
<dbReference type="InterPro" id="IPR052021">
    <property type="entry name" value="Type-I_RS_S_subunit"/>
</dbReference>
<dbReference type="GO" id="GO:0004519">
    <property type="term" value="F:endonuclease activity"/>
    <property type="evidence" value="ECO:0007669"/>
    <property type="project" value="UniProtKB-KW"/>
</dbReference>
<evidence type="ECO:0000256" key="3">
    <source>
        <dbReference type="ARBA" id="ARBA00023125"/>
    </source>
</evidence>
<dbReference type="CDD" id="cd16961">
    <property type="entry name" value="RMtype1_S_TRD-CR_like"/>
    <property type="match status" value="1"/>
</dbReference>
<accession>A0AAU6VQW5</accession>
<dbReference type="GO" id="GO:0016787">
    <property type="term" value="F:hydrolase activity"/>
    <property type="evidence" value="ECO:0007669"/>
    <property type="project" value="UniProtKB-KW"/>
</dbReference>
<gene>
    <name evidence="7" type="ORF">MRN67_19900</name>
</gene>
<keyword evidence="7" id="KW-0378">Hydrolase</keyword>
<evidence type="ECO:0000256" key="2">
    <source>
        <dbReference type="ARBA" id="ARBA00022747"/>
    </source>
</evidence>
<evidence type="ECO:0000313" key="7">
    <source>
        <dbReference type="EMBL" id="XAG88462.1"/>
    </source>
</evidence>
<organism evidence="7">
    <name type="scientific">bacterium 19CA01SA08</name>
    <dbReference type="NCBI Taxonomy" id="2920574"/>
    <lineage>
        <taxon>Bacteria</taxon>
    </lineage>
</organism>
<dbReference type="GO" id="GO:0008170">
    <property type="term" value="F:N-methyltransferase activity"/>
    <property type="evidence" value="ECO:0007669"/>
    <property type="project" value="InterPro"/>
</dbReference>
<reference evidence="7" key="1">
    <citation type="submission" date="2022-03" db="EMBL/GenBank/DDBJ databases">
        <title>Sea Food Isolates.</title>
        <authorList>
            <person name="Li c."/>
        </authorList>
    </citation>
    <scope>NUCLEOTIDE SEQUENCE</scope>
    <source>
        <strain evidence="7">19CA01SA08</strain>
    </source>
</reference>
<dbReference type="GO" id="GO:0003677">
    <property type="term" value="F:DNA binding"/>
    <property type="evidence" value="ECO:0007669"/>
    <property type="project" value="UniProtKB-KW"/>
</dbReference>
<name>A0AAU6VQW5_UNCXX</name>
<sequence>MHSQDMMPLDTYIQEFNRLYGGDDQTHILTIILAIRLAAQRKGYQFSSANTLRLHEFLSTAQSELPELSDVLEDQLEFLRDDVVWSQGLSRAIHLSLSLDLSKIDPIEIGWKILDRKARIDIDDSLYFIHQREIAEAAVTWAHQTDGAVAFCPCHASFSFAYAYAANGIRSVFLVGDSKSEKFAKLVSFFVEHKVEVREESEVGDLLGRNIPNETFVQGVSSPPWGLGINLEALPVTSVNLRHKPASSESVFIQYLMGKVTGRLAVMVSPLMLQRTTTGDLTLKEELVSSGKLAAIIQFSDNVVSVAPMVAPALLLIDPNANQNPLMVNMTGESLYQREGRYNRFVGKDELLQAIASEDSNYTKRITAVEAAANDWNLDVRRYVLSNEAHRLQSKLESMPTQSLSDLVDFIRCQAVPSGDAGELYYEASQADINNTGVFELPKKRISVADVKVVSRVNRQLMRPGDVLITVKGNVGKVGLVSETVGKNWIAGQSFIILRLKSNGPIKDSTYLYRYLNSPIAQQSLVSKVTGAAIKAIKMSDLEKLPVVIPTQAQLNEVIEKQKKVLSLQEQVTQLQQQIDALRHDDWLAL</sequence>
<keyword evidence="7" id="KW-0540">Nuclease</keyword>
<dbReference type="SUPFAM" id="SSF53335">
    <property type="entry name" value="S-adenosyl-L-methionine-dependent methyltransferases"/>
    <property type="match status" value="1"/>
</dbReference>
<evidence type="ECO:0000256" key="1">
    <source>
        <dbReference type="ARBA" id="ARBA00010923"/>
    </source>
</evidence>
<evidence type="ECO:0000259" key="5">
    <source>
        <dbReference type="Pfam" id="PF01420"/>
    </source>
</evidence>
<keyword evidence="2" id="KW-0680">Restriction system</keyword>
<dbReference type="Gene3D" id="3.40.50.150">
    <property type="entry name" value="Vaccinia Virus protein VP39"/>
    <property type="match status" value="1"/>
</dbReference>
<evidence type="ECO:0000259" key="6">
    <source>
        <dbReference type="Pfam" id="PF02384"/>
    </source>
</evidence>
<feature type="domain" description="Type I restriction modification DNA specificity" evidence="5">
    <location>
        <begin position="460"/>
        <end position="574"/>
    </location>
</feature>
<dbReference type="EMBL" id="CP095355">
    <property type="protein sequence ID" value="XAG88462.1"/>
    <property type="molecule type" value="Genomic_DNA"/>
</dbReference>
<keyword evidence="3" id="KW-0238">DNA-binding</keyword>
<dbReference type="InterPro" id="IPR003356">
    <property type="entry name" value="DNA_methylase_A-5"/>
</dbReference>
<protein>
    <submittedName>
        <fullName evidence="7">Restriction endonuclease subunit S</fullName>
        <ecNumber evidence="7">3.1.21.-</ecNumber>
    </submittedName>
</protein>
<dbReference type="Gene3D" id="3.90.220.20">
    <property type="entry name" value="DNA methylase specificity domains"/>
    <property type="match status" value="1"/>
</dbReference>
<comment type="similarity">
    <text evidence="1">Belongs to the type-I restriction system S methylase family.</text>
</comment>
<dbReference type="EC" id="3.1.21.-" evidence="7"/>
<dbReference type="InterPro" id="IPR029063">
    <property type="entry name" value="SAM-dependent_MTases_sf"/>
</dbReference>
<dbReference type="InterPro" id="IPR000055">
    <property type="entry name" value="Restrct_endonuc_typeI_TRD"/>
</dbReference>
<keyword evidence="7" id="KW-0255">Endonuclease</keyword>
<dbReference type="InterPro" id="IPR044946">
    <property type="entry name" value="Restrct_endonuc_typeI_TRD_sf"/>
</dbReference>
<dbReference type="GO" id="GO:0009307">
    <property type="term" value="P:DNA restriction-modification system"/>
    <property type="evidence" value="ECO:0007669"/>
    <property type="project" value="UniProtKB-KW"/>
</dbReference>
<dbReference type="AlphaFoldDB" id="A0AAU6VQW5"/>
<dbReference type="PANTHER" id="PTHR30408:SF12">
    <property type="entry name" value="TYPE I RESTRICTION ENZYME MJAVIII SPECIFICITY SUBUNIT"/>
    <property type="match status" value="1"/>
</dbReference>
<keyword evidence="4" id="KW-0175">Coiled coil</keyword>